<evidence type="ECO:0000313" key="2">
    <source>
        <dbReference type="EMBL" id="TKW07939.1"/>
    </source>
</evidence>
<dbReference type="Gramene" id="TKW07939">
    <property type="protein sequence ID" value="TKW07939"/>
    <property type="gene ID" value="SEVIR_7G340408v2"/>
</dbReference>
<dbReference type="EMBL" id="CM016558">
    <property type="protein sequence ID" value="TKW07939.1"/>
    <property type="molecule type" value="Genomic_DNA"/>
</dbReference>
<name>A0A4U6U3M5_SETVI</name>
<proteinExistence type="predicted"/>
<feature type="region of interest" description="Disordered" evidence="1">
    <location>
        <begin position="16"/>
        <end position="37"/>
    </location>
</feature>
<keyword evidence="3" id="KW-1185">Reference proteome</keyword>
<organism evidence="2 3">
    <name type="scientific">Setaria viridis</name>
    <name type="common">Green bristlegrass</name>
    <name type="synonym">Setaria italica subsp. viridis</name>
    <dbReference type="NCBI Taxonomy" id="4556"/>
    <lineage>
        <taxon>Eukaryota</taxon>
        <taxon>Viridiplantae</taxon>
        <taxon>Streptophyta</taxon>
        <taxon>Embryophyta</taxon>
        <taxon>Tracheophyta</taxon>
        <taxon>Spermatophyta</taxon>
        <taxon>Magnoliopsida</taxon>
        <taxon>Liliopsida</taxon>
        <taxon>Poales</taxon>
        <taxon>Poaceae</taxon>
        <taxon>PACMAD clade</taxon>
        <taxon>Panicoideae</taxon>
        <taxon>Panicodae</taxon>
        <taxon>Paniceae</taxon>
        <taxon>Cenchrinae</taxon>
        <taxon>Setaria</taxon>
    </lineage>
</organism>
<dbReference type="AlphaFoldDB" id="A0A4U6U3M5"/>
<reference evidence="2" key="1">
    <citation type="submission" date="2019-03" db="EMBL/GenBank/DDBJ databases">
        <title>WGS assembly of Setaria viridis.</title>
        <authorList>
            <person name="Huang P."/>
            <person name="Jenkins J."/>
            <person name="Grimwood J."/>
            <person name="Barry K."/>
            <person name="Healey A."/>
            <person name="Mamidi S."/>
            <person name="Sreedasyam A."/>
            <person name="Shu S."/>
            <person name="Feldman M."/>
            <person name="Wu J."/>
            <person name="Yu Y."/>
            <person name="Chen C."/>
            <person name="Johnson J."/>
            <person name="Rokhsar D."/>
            <person name="Baxter I."/>
            <person name="Schmutz J."/>
            <person name="Brutnell T."/>
            <person name="Kellogg E."/>
        </authorList>
    </citation>
    <scope>NUCLEOTIDE SEQUENCE [LARGE SCALE GENOMIC DNA]</scope>
</reference>
<protein>
    <submittedName>
        <fullName evidence="2">Uncharacterized protein</fullName>
    </submittedName>
</protein>
<evidence type="ECO:0000256" key="1">
    <source>
        <dbReference type="SAM" id="MobiDB-lite"/>
    </source>
</evidence>
<accession>A0A4U6U3M5</accession>
<evidence type="ECO:0000313" key="3">
    <source>
        <dbReference type="Proteomes" id="UP000298652"/>
    </source>
</evidence>
<feature type="compositionally biased region" description="Low complexity" evidence="1">
    <location>
        <begin position="52"/>
        <end position="79"/>
    </location>
</feature>
<feature type="region of interest" description="Disordered" evidence="1">
    <location>
        <begin position="50"/>
        <end position="166"/>
    </location>
</feature>
<feature type="compositionally biased region" description="Basic residues" evidence="1">
    <location>
        <begin position="140"/>
        <end position="155"/>
    </location>
</feature>
<gene>
    <name evidence="2" type="ORF">SEVIR_7G340408v2</name>
</gene>
<dbReference type="Proteomes" id="UP000298652">
    <property type="component" value="Chromosome 7"/>
</dbReference>
<sequence>MTDILGDFEARDPFQRRSRASSGRRCWGTWTPSTRSSSRHCRRCRWHTYRCSPARSPSPSTTRAGSSSRSLAGGFSSPSRTTNARAAAVRLKGARQALRPGAHRQDQSRVRRRRPRSSSAAPRGRGPHQPAAASEGRALHALHRRRQPPHQRLHPRRQDRQSQDARFYPQEASPGINWMNFSSFYLSDEFPSLLAYYL</sequence>